<proteinExistence type="predicted"/>
<evidence type="ECO:0000313" key="3">
    <source>
        <dbReference type="Proteomes" id="UP000318331"/>
    </source>
</evidence>
<dbReference type="SUPFAM" id="SSF142433">
    <property type="entry name" value="CinA-like"/>
    <property type="match status" value="1"/>
</dbReference>
<feature type="domain" description="CinA C-terminal" evidence="1">
    <location>
        <begin position="7"/>
        <end position="165"/>
    </location>
</feature>
<dbReference type="Gene3D" id="3.90.950.20">
    <property type="entry name" value="CinA-like"/>
    <property type="match status" value="1"/>
</dbReference>
<dbReference type="RefSeq" id="WP_141917081.1">
    <property type="nucleotide sequence ID" value="NZ_BAAAYS010000021.1"/>
</dbReference>
<evidence type="ECO:0000259" key="1">
    <source>
        <dbReference type="Pfam" id="PF02464"/>
    </source>
</evidence>
<dbReference type="Proteomes" id="UP000318331">
    <property type="component" value="Unassembled WGS sequence"/>
</dbReference>
<organism evidence="2 3">
    <name type="scientific">Klugiella xanthotipulae</name>
    <dbReference type="NCBI Taxonomy" id="244735"/>
    <lineage>
        <taxon>Bacteria</taxon>
        <taxon>Bacillati</taxon>
        <taxon>Actinomycetota</taxon>
        <taxon>Actinomycetes</taxon>
        <taxon>Micrococcales</taxon>
        <taxon>Microbacteriaceae</taxon>
        <taxon>Klugiella</taxon>
    </lineage>
</organism>
<gene>
    <name evidence="2" type="ORF">FB466_1401</name>
</gene>
<dbReference type="NCBIfam" id="TIGR00199">
    <property type="entry name" value="PncC_domain"/>
    <property type="match status" value="1"/>
</dbReference>
<protein>
    <submittedName>
        <fullName evidence="2">Competence/damage-inducible protein cinA</fullName>
    </submittedName>
</protein>
<reference evidence="2 3" key="1">
    <citation type="submission" date="2019-06" db="EMBL/GenBank/DDBJ databases">
        <title>Sequencing the genomes of 1000 actinobacteria strains.</title>
        <authorList>
            <person name="Klenk H.-P."/>
        </authorList>
    </citation>
    <scope>NUCLEOTIDE SEQUENCE [LARGE SCALE GENOMIC DNA]</scope>
    <source>
        <strain evidence="2 3">DSM 18031</strain>
    </source>
</reference>
<evidence type="ECO:0000313" key="2">
    <source>
        <dbReference type="EMBL" id="TQM63147.1"/>
    </source>
</evidence>
<keyword evidence="3" id="KW-1185">Reference proteome</keyword>
<dbReference type="EMBL" id="VFPN01000002">
    <property type="protein sequence ID" value="TQM63147.1"/>
    <property type="molecule type" value="Genomic_DNA"/>
</dbReference>
<dbReference type="InterPro" id="IPR036653">
    <property type="entry name" value="CinA-like_C"/>
</dbReference>
<dbReference type="InterPro" id="IPR008136">
    <property type="entry name" value="CinA_C"/>
</dbReference>
<sequence>MFEPLAQVAAECVARARALGLRCAVAESLTGGLLVGELVSVPGASAVVSGGIVAYDTELKRSLLGVSRVLLGEYGPVHPEVARQMAAGVRRTCAVSGQYAGVGIATTGVAGPDPDPATGQPAGVVFVGLSSERGERHVEFRFEGDRQQIRVATVGAALGLLREELVHLLSAKIR</sequence>
<dbReference type="Pfam" id="PF02464">
    <property type="entry name" value="CinA"/>
    <property type="match status" value="1"/>
</dbReference>
<dbReference type="AlphaFoldDB" id="A0A543HXS9"/>
<dbReference type="OrthoDB" id="1253990at2"/>
<comment type="caution">
    <text evidence="2">The sequence shown here is derived from an EMBL/GenBank/DDBJ whole genome shotgun (WGS) entry which is preliminary data.</text>
</comment>
<name>A0A543HXS9_9MICO</name>
<accession>A0A543HXS9</accession>